<evidence type="ECO:0000259" key="6">
    <source>
        <dbReference type="PROSITE" id="PS50850"/>
    </source>
</evidence>
<feature type="domain" description="Major facilitator superfamily (MFS) profile" evidence="6">
    <location>
        <begin position="22"/>
        <end position="431"/>
    </location>
</feature>
<evidence type="ECO:0000256" key="5">
    <source>
        <dbReference type="SAM" id="Phobius"/>
    </source>
</evidence>
<dbReference type="CDD" id="cd17319">
    <property type="entry name" value="MFS_ExuT_GudP_like"/>
    <property type="match status" value="1"/>
</dbReference>
<dbReference type="OrthoDB" id="9794076at2"/>
<feature type="transmembrane region" description="Helical" evidence="5">
    <location>
        <begin position="178"/>
        <end position="196"/>
    </location>
</feature>
<dbReference type="eggNOG" id="COG2271">
    <property type="taxonomic scope" value="Bacteria"/>
</dbReference>
<dbReference type="PANTHER" id="PTHR11662">
    <property type="entry name" value="SOLUTE CARRIER FAMILY 17"/>
    <property type="match status" value="1"/>
</dbReference>
<reference evidence="7 8" key="1">
    <citation type="journal article" date="2009" name="Appl. Environ. Microbiol.">
        <title>Three genomes from the phylum Acidobacteria provide insight into the lifestyles of these microorganisms in soils.</title>
        <authorList>
            <person name="Ward N.L."/>
            <person name="Challacombe J.F."/>
            <person name="Janssen P.H."/>
            <person name="Henrissat B."/>
            <person name="Coutinho P.M."/>
            <person name="Wu M."/>
            <person name="Xie G."/>
            <person name="Haft D.H."/>
            <person name="Sait M."/>
            <person name="Badger J."/>
            <person name="Barabote R.D."/>
            <person name="Bradley B."/>
            <person name="Brettin T.S."/>
            <person name="Brinkac L.M."/>
            <person name="Bruce D."/>
            <person name="Creasy T."/>
            <person name="Daugherty S.C."/>
            <person name="Davidsen T.M."/>
            <person name="DeBoy R.T."/>
            <person name="Detter J.C."/>
            <person name="Dodson R.J."/>
            <person name="Durkin A.S."/>
            <person name="Ganapathy A."/>
            <person name="Gwinn-Giglio M."/>
            <person name="Han C.S."/>
            <person name="Khouri H."/>
            <person name="Kiss H."/>
            <person name="Kothari S.P."/>
            <person name="Madupu R."/>
            <person name="Nelson K.E."/>
            <person name="Nelson W.C."/>
            <person name="Paulsen I."/>
            <person name="Penn K."/>
            <person name="Ren Q."/>
            <person name="Rosovitz M.J."/>
            <person name="Selengut J.D."/>
            <person name="Shrivastava S."/>
            <person name="Sullivan S.A."/>
            <person name="Tapia R."/>
            <person name="Thompson L.S."/>
            <person name="Watkins K.L."/>
            <person name="Yang Q."/>
            <person name="Yu C."/>
            <person name="Zafar N."/>
            <person name="Zhou L."/>
            <person name="Kuske C.R."/>
        </authorList>
    </citation>
    <scope>NUCLEOTIDE SEQUENCE [LARGE SCALE GENOMIC DNA]</scope>
    <source>
        <strain evidence="7 8">Ellin345</strain>
    </source>
</reference>
<dbReference type="KEGG" id="aba:Acid345_2910"/>
<dbReference type="RefSeq" id="WP_011523712.1">
    <property type="nucleotide sequence ID" value="NC_008009.1"/>
</dbReference>
<dbReference type="InterPro" id="IPR020846">
    <property type="entry name" value="MFS_dom"/>
</dbReference>
<gene>
    <name evidence="7" type="ordered locus">Acid345_2910</name>
</gene>
<dbReference type="EnsemblBacteria" id="ABF41911">
    <property type="protein sequence ID" value="ABF41911"/>
    <property type="gene ID" value="Acid345_2910"/>
</dbReference>
<keyword evidence="4 5" id="KW-0472">Membrane</keyword>
<comment type="subcellular location">
    <subcellularLocation>
        <location evidence="1">Membrane</location>
        <topology evidence="1">Multi-pass membrane protein</topology>
    </subcellularLocation>
</comment>
<feature type="transmembrane region" description="Helical" evidence="5">
    <location>
        <begin position="277"/>
        <end position="301"/>
    </location>
</feature>
<protein>
    <submittedName>
        <fullName evidence="7">Major facilitator superfamily (MFS) transporter</fullName>
    </submittedName>
</protein>
<dbReference type="Proteomes" id="UP000002432">
    <property type="component" value="Chromosome"/>
</dbReference>
<evidence type="ECO:0000313" key="7">
    <source>
        <dbReference type="EMBL" id="ABF41911.1"/>
    </source>
</evidence>
<dbReference type="STRING" id="204669.Acid345_2910"/>
<dbReference type="PROSITE" id="PS50850">
    <property type="entry name" value="MFS"/>
    <property type="match status" value="1"/>
</dbReference>
<evidence type="ECO:0000256" key="3">
    <source>
        <dbReference type="ARBA" id="ARBA00022989"/>
    </source>
</evidence>
<dbReference type="InterPro" id="IPR011701">
    <property type="entry name" value="MFS"/>
</dbReference>
<feature type="transmembrane region" description="Helical" evidence="5">
    <location>
        <begin position="368"/>
        <end position="387"/>
    </location>
</feature>
<keyword evidence="8" id="KW-1185">Reference proteome</keyword>
<dbReference type="HOGENOM" id="CLU_001265_5_1_0"/>
<evidence type="ECO:0000313" key="8">
    <source>
        <dbReference type="Proteomes" id="UP000002432"/>
    </source>
</evidence>
<dbReference type="GO" id="GO:0015134">
    <property type="term" value="F:hexuronate transmembrane transporter activity"/>
    <property type="evidence" value="ECO:0007669"/>
    <property type="project" value="TreeGrafter"/>
</dbReference>
<dbReference type="Pfam" id="PF07690">
    <property type="entry name" value="MFS_1"/>
    <property type="match status" value="1"/>
</dbReference>
<evidence type="ECO:0000256" key="4">
    <source>
        <dbReference type="ARBA" id="ARBA00023136"/>
    </source>
</evidence>
<feature type="transmembrane region" description="Helical" evidence="5">
    <location>
        <begin position="148"/>
        <end position="172"/>
    </location>
</feature>
<feature type="transmembrane region" description="Helical" evidence="5">
    <location>
        <begin position="336"/>
        <end position="356"/>
    </location>
</feature>
<dbReference type="InterPro" id="IPR036259">
    <property type="entry name" value="MFS_trans_sf"/>
</dbReference>
<keyword evidence="2 5" id="KW-0812">Transmembrane</keyword>
<evidence type="ECO:0000256" key="1">
    <source>
        <dbReference type="ARBA" id="ARBA00004141"/>
    </source>
</evidence>
<feature type="transmembrane region" description="Helical" evidence="5">
    <location>
        <begin position="407"/>
        <end position="427"/>
    </location>
</feature>
<evidence type="ECO:0000256" key="2">
    <source>
        <dbReference type="ARBA" id="ARBA00022692"/>
    </source>
</evidence>
<name>Q1IMI9_KORVE</name>
<dbReference type="GO" id="GO:0016020">
    <property type="term" value="C:membrane"/>
    <property type="evidence" value="ECO:0007669"/>
    <property type="project" value="UniProtKB-SubCell"/>
</dbReference>
<dbReference type="AlphaFoldDB" id="Q1IMI9"/>
<accession>Q1IMI9</accession>
<feature type="transmembrane region" description="Helical" evidence="5">
    <location>
        <begin position="313"/>
        <end position="330"/>
    </location>
</feature>
<organism evidence="7 8">
    <name type="scientific">Koribacter versatilis (strain Ellin345)</name>
    <dbReference type="NCBI Taxonomy" id="204669"/>
    <lineage>
        <taxon>Bacteria</taxon>
        <taxon>Pseudomonadati</taxon>
        <taxon>Acidobacteriota</taxon>
        <taxon>Terriglobia</taxon>
        <taxon>Terriglobales</taxon>
        <taxon>Candidatus Korobacteraceae</taxon>
        <taxon>Candidatus Korobacter</taxon>
    </lineage>
</organism>
<dbReference type="EMBL" id="CP000360">
    <property type="protein sequence ID" value="ABF41911.1"/>
    <property type="molecule type" value="Genomic_DNA"/>
</dbReference>
<proteinExistence type="predicted"/>
<dbReference type="SUPFAM" id="SSF103473">
    <property type="entry name" value="MFS general substrate transporter"/>
    <property type="match status" value="1"/>
</dbReference>
<sequence>MSVVAQRSINRPRPIPSLRWWIGGLLFVSTAINYLDRQTLSLLAPYLKLEYHWTNTDYANIVIAFRIAYTIGQTACGRFVDKVGTRRGLSITVAWYSLVSLLTSFARGFASFAGFRFLLGAGEAANWPAATKAVSEWFPEKERALATALFDSGSSIGSAIAPFVVLSIYFRWGWRPAFMIPGALGFVWLIAWRYLYHPPQQHPRVSAAELQYITAPAGESAASTDLRSPRWRELLKFPQTWAIIVAKSFTDPVWFFVTDWFPIYLVAKGITLKSSLVAIWIPFLAADLGNFFGGGVSGYLIQRGWTVGKARKALVVFGGIGVLALIPTVLTQSLFAISGLFAIATFSYSVFSTMAIVLPSDVFHSDSVATVSGFSGSGAGIGTIIAFELVGHFSDARSAQGVHSFDPILIVAGMVPFVGMLLVLALLRNSKATEEGYARPI</sequence>
<dbReference type="PANTHER" id="PTHR11662:SF285">
    <property type="entry name" value="HEXURONATE TRANSPORTER"/>
    <property type="match status" value="1"/>
</dbReference>
<dbReference type="Gene3D" id="1.20.1250.20">
    <property type="entry name" value="MFS general substrate transporter like domains"/>
    <property type="match status" value="2"/>
</dbReference>
<keyword evidence="3 5" id="KW-1133">Transmembrane helix</keyword>
<dbReference type="InterPro" id="IPR050382">
    <property type="entry name" value="MFS_Na/Anion_cotransporter"/>
</dbReference>